<dbReference type="EMBL" id="FUKO01000014">
    <property type="protein sequence ID" value="SJN24995.1"/>
    <property type="molecule type" value="Genomic_DNA"/>
</dbReference>
<dbReference type="RefSeq" id="WP_087130314.1">
    <property type="nucleotide sequence ID" value="NZ_FUKO01000014.1"/>
</dbReference>
<protein>
    <submittedName>
        <fullName evidence="3">Uncharacterized protein</fullName>
    </submittedName>
</protein>
<name>A0A1R4IZN2_9MICO</name>
<feature type="coiled-coil region" evidence="1">
    <location>
        <begin position="23"/>
        <end position="50"/>
    </location>
</feature>
<evidence type="ECO:0000313" key="4">
    <source>
        <dbReference type="Proteomes" id="UP000196320"/>
    </source>
</evidence>
<keyword evidence="1" id="KW-0175">Coiled coil</keyword>
<reference evidence="3 4" key="1">
    <citation type="submission" date="2017-02" db="EMBL/GenBank/DDBJ databases">
        <authorList>
            <person name="Peterson S.W."/>
        </authorList>
    </citation>
    <scope>NUCLEOTIDE SEQUENCE [LARGE SCALE GENOMIC DNA]</scope>
    <source>
        <strain evidence="3 4">B Mb 05.01</strain>
    </source>
</reference>
<evidence type="ECO:0000256" key="1">
    <source>
        <dbReference type="SAM" id="Coils"/>
    </source>
</evidence>
<dbReference type="AlphaFoldDB" id="A0A1R4IZN2"/>
<keyword evidence="4" id="KW-1185">Reference proteome</keyword>
<dbReference type="OrthoDB" id="9990770at2"/>
<gene>
    <name evidence="3" type="ORF">FM104_04680</name>
</gene>
<proteinExistence type="predicted"/>
<accession>A0A1R4IZN2</accession>
<sequence>MALNIREVVEAQIADKISKGEALEQKIAAAEEVAAALATAQKEVTTARRDALNAGWTETELKRLGLAGSRAPRTRKPRVATPSE</sequence>
<evidence type="ECO:0000256" key="2">
    <source>
        <dbReference type="SAM" id="MobiDB-lite"/>
    </source>
</evidence>
<organism evidence="3 4">
    <name type="scientific">Microbacterium esteraromaticum</name>
    <dbReference type="NCBI Taxonomy" id="57043"/>
    <lineage>
        <taxon>Bacteria</taxon>
        <taxon>Bacillati</taxon>
        <taxon>Actinomycetota</taxon>
        <taxon>Actinomycetes</taxon>
        <taxon>Micrococcales</taxon>
        <taxon>Microbacteriaceae</taxon>
        <taxon>Microbacterium</taxon>
    </lineage>
</organism>
<dbReference type="Proteomes" id="UP000196320">
    <property type="component" value="Unassembled WGS sequence"/>
</dbReference>
<evidence type="ECO:0000313" key="3">
    <source>
        <dbReference type="EMBL" id="SJN24995.1"/>
    </source>
</evidence>
<feature type="region of interest" description="Disordered" evidence="2">
    <location>
        <begin position="63"/>
        <end position="84"/>
    </location>
</feature>